<dbReference type="AlphaFoldDB" id="A0ABD0JV86"/>
<protein>
    <submittedName>
        <fullName evidence="2">Uncharacterized protein</fullName>
    </submittedName>
</protein>
<evidence type="ECO:0000313" key="3">
    <source>
        <dbReference type="Proteomes" id="UP001519460"/>
    </source>
</evidence>
<organism evidence="2 3">
    <name type="scientific">Batillaria attramentaria</name>
    <dbReference type="NCBI Taxonomy" id="370345"/>
    <lineage>
        <taxon>Eukaryota</taxon>
        <taxon>Metazoa</taxon>
        <taxon>Spiralia</taxon>
        <taxon>Lophotrochozoa</taxon>
        <taxon>Mollusca</taxon>
        <taxon>Gastropoda</taxon>
        <taxon>Caenogastropoda</taxon>
        <taxon>Sorbeoconcha</taxon>
        <taxon>Cerithioidea</taxon>
        <taxon>Batillariidae</taxon>
        <taxon>Batillaria</taxon>
    </lineage>
</organism>
<gene>
    <name evidence="2" type="ORF">BaRGS_00029956</name>
</gene>
<feature type="region of interest" description="Disordered" evidence="1">
    <location>
        <begin position="299"/>
        <end position="324"/>
    </location>
</feature>
<dbReference type="PANTHER" id="PTHR21301:SF10">
    <property type="entry name" value="REVERSE TRANSCRIPTASE DOMAIN-CONTAINING PROTEIN"/>
    <property type="match status" value="1"/>
</dbReference>
<proteinExistence type="predicted"/>
<name>A0ABD0JV86_9CAEN</name>
<dbReference type="EMBL" id="JACVVK020000316">
    <property type="protein sequence ID" value="KAK7478857.1"/>
    <property type="molecule type" value="Genomic_DNA"/>
</dbReference>
<feature type="compositionally biased region" description="Basic and acidic residues" evidence="1">
    <location>
        <begin position="312"/>
        <end position="324"/>
    </location>
</feature>
<keyword evidence="3" id="KW-1185">Reference proteome</keyword>
<comment type="caution">
    <text evidence="2">The sequence shown here is derived from an EMBL/GenBank/DDBJ whole genome shotgun (WGS) entry which is preliminary data.</text>
</comment>
<reference evidence="2 3" key="1">
    <citation type="journal article" date="2023" name="Sci. Data">
        <title>Genome assembly of the Korean intertidal mud-creeper Batillaria attramentaria.</title>
        <authorList>
            <person name="Patra A.K."/>
            <person name="Ho P.T."/>
            <person name="Jun S."/>
            <person name="Lee S.J."/>
            <person name="Kim Y."/>
            <person name="Won Y.J."/>
        </authorList>
    </citation>
    <scope>NUCLEOTIDE SEQUENCE [LARGE SCALE GENOMIC DNA]</scope>
    <source>
        <strain evidence="2">Wonlab-2016</strain>
    </source>
</reference>
<dbReference type="PANTHER" id="PTHR21301">
    <property type="entry name" value="REVERSE TRANSCRIPTASE"/>
    <property type="match status" value="1"/>
</dbReference>
<evidence type="ECO:0000313" key="2">
    <source>
        <dbReference type="EMBL" id="KAK7478857.1"/>
    </source>
</evidence>
<dbReference type="Proteomes" id="UP001519460">
    <property type="component" value="Unassembled WGS sequence"/>
</dbReference>
<accession>A0ABD0JV86</accession>
<evidence type="ECO:0000256" key="1">
    <source>
        <dbReference type="SAM" id="MobiDB-lite"/>
    </source>
</evidence>
<sequence length="324" mass="36973">MATILDEVTNRFPMKHSILYHGRYRNDGFMILEARDEDIQDFFTLANSHTEGVKFTFAVSDNEATFIDNATFKRERFRNSGHLDIKMYRKPTETFQYLHRHSQAVFNGLSKGETIRITWNCSNPKDKDNQIQLFHGKLAARGYKPTKLAARGYKPTKLAARGYKPTKLAARGYKPTKLAARGYKPTKLAARGYKPTKLAARGYKPTKLAAQAAEITSMPRETLLQERNAGQTQKHQSPPLVLTTKYNPRLKGLAKAMRKHWQSVRPDHGCNELFPRPPSTSLQTTCQHRTLPDLIKTAKIERSTATIQNNNTEKHEDNDSNTRE</sequence>